<name>A0ABT9BHH3_9BACT</name>
<dbReference type="InterPro" id="IPR014592">
    <property type="entry name" value="P-loop_UCP034888"/>
</dbReference>
<dbReference type="InterPro" id="IPR051396">
    <property type="entry name" value="Bact_Antivir_Def_Nuclease"/>
</dbReference>
<dbReference type="InterPro" id="IPR041685">
    <property type="entry name" value="AAA_GajA/Old/RecF-like"/>
</dbReference>
<protein>
    <submittedName>
        <fullName evidence="3">AAA family ATPase</fullName>
    </submittedName>
</protein>
<dbReference type="Pfam" id="PF13175">
    <property type="entry name" value="AAA_15"/>
    <property type="match status" value="1"/>
</dbReference>
<dbReference type="Proteomes" id="UP001176429">
    <property type="component" value="Unassembled WGS sequence"/>
</dbReference>
<organism evidence="3 4">
    <name type="scientific">Hymenobacter aranciens</name>
    <dbReference type="NCBI Taxonomy" id="3063996"/>
    <lineage>
        <taxon>Bacteria</taxon>
        <taxon>Pseudomonadati</taxon>
        <taxon>Bacteroidota</taxon>
        <taxon>Cytophagia</taxon>
        <taxon>Cytophagales</taxon>
        <taxon>Hymenobacteraceae</taxon>
        <taxon>Hymenobacter</taxon>
    </lineage>
</organism>
<feature type="domain" description="Endonuclease GajA/Old nuclease/RecF-like AAA" evidence="1">
    <location>
        <begin position="1"/>
        <end position="66"/>
    </location>
</feature>
<sequence>MLIEEIRVQGYKSLVDATLHVRPLTLLAGTNSSGKSSIMQPLLLIKQTMEANYNPAGALVLNGAHVQADTAGDLMAAIGKSKAKQLLIGITGSYNRGETSVKRSFELAYHVDGANFLVSYQQSQSMGWPDGPRKTLITPDSTWDSMHSQLDPKRQKQYSLKNNFGHVQMRNGFLVNSVSDKEGNLVVVFKTTIQIDKVLSTLLHIPGLRNKAERTYLPTLFQDSVKGTFDLYVAGIIVQWQQQENTKELYKLNDYLYRLGLTDSITAKVKNANDVELSVSRLPAGSRGKPRKADMVNIADVGIGVSQVLPIVVALIAAQEGQLVYVEQPELHLHPRAQVVMAELLAEAANRGVRVIVETHSSLLLLTVQTMVAEGEMKPEDVGLHWFSRDAKGATTVRFEQPDENGAYGDWPEDFGDVELEAKRRYLDAIGQRRAQRQAGKATA</sequence>
<evidence type="ECO:0000259" key="2">
    <source>
        <dbReference type="Pfam" id="PF13304"/>
    </source>
</evidence>
<dbReference type="InterPro" id="IPR027417">
    <property type="entry name" value="P-loop_NTPase"/>
</dbReference>
<dbReference type="RefSeq" id="WP_305009167.1">
    <property type="nucleotide sequence ID" value="NZ_JAUQSY010000024.1"/>
</dbReference>
<dbReference type="PIRSF" id="PIRSF034888">
    <property type="entry name" value="P-loop_UCP034888"/>
    <property type="match status" value="1"/>
</dbReference>
<proteinExistence type="predicted"/>
<dbReference type="PANTHER" id="PTHR43581:SF2">
    <property type="entry name" value="EXCINUCLEASE ATPASE SUBUNIT"/>
    <property type="match status" value="1"/>
</dbReference>
<dbReference type="Pfam" id="PF13304">
    <property type="entry name" value="AAA_21"/>
    <property type="match status" value="1"/>
</dbReference>
<dbReference type="InterPro" id="IPR003959">
    <property type="entry name" value="ATPase_AAA_core"/>
</dbReference>
<evidence type="ECO:0000313" key="3">
    <source>
        <dbReference type="EMBL" id="MDO7877712.1"/>
    </source>
</evidence>
<dbReference type="EMBL" id="JAUQSY010000024">
    <property type="protein sequence ID" value="MDO7877712.1"/>
    <property type="molecule type" value="Genomic_DNA"/>
</dbReference>
<dbReference type="SUPFAM" id="SSF52540">
    <property type="entry name" value="P-loop containing nucleoside triphosphate hydrolases"/>
    <property type="match status" value="1"/>
</dbReference>
<evidence type="ECO:0000259" key="1">
    <source>
        <dbReference type="Pfam" id="PF13175"/>
    </source>
</evidence>
<dbReference type="Gene3D" id="3.40.50.300">
    <property type="entry name" value="P-loop containing nucleotide triphosphate hydrolases"/>
    <property type="match status" value="1"/>
</dbReference>
<keyword evidence="4" id="KW-1185">Reference proteome</keyword>
<evidence type="ECO:0000313" key="4">
    <source>
        <dbReference type="Proteomes" id="UP001176429"/>
    </source>
</evidence>
<gene>
    <name evidence="3" type="ORF">Q5H93_23450</name>
</gene>
<dbReference type="PANTHER" id="PTHR43581">
    <property type="entry name" value="ATP/GTP PHOSPHATASE"/>
    <property type="match status" value="1"/>
</dbReference>
<reference evidence="3" key="1">
    <citation type="submission" date="2023-07" db="EMBL/GenBank/DDBJ databases">
        <authorList>
            <person name="Kim M.K."/>
        </authorList>
    </citation>
    <scope>NUCLEOTIDE SEQUENCE</scope>
    <source>
        <strain evidence="3">ASUV-10-1</strain>
    </source>
</reference>
<feature type="domain" description="ATPase AAA-type core" evidence="2">
    <location>
        <begin position="286"/>
        <end position="365"/>
    </location>
</feature>
<comment type="caution">
    <text evidence="3">The sequence shown here is derived from an EMBL/GenBank/DDBJ whole genome shotgun (WGS) entry which is preliminary data.</text>
</comment>
<accession>A0ABT9BHH3</accession>